<evidence type="ECO:0000313" key="2">
    <source>
        <dbReference type="Proteomes" id="UP000198869"/>
    </source>
</evidence>
<accession>A0A1G8D666</accession>
<dbReference type="AlphaFoldDB" id="A0A1G8D666"/>
<name>A0A1G8D666_9FLAO</name>
<organism evidence="1 2">
    <name type="scientific">Chryseobacterium taeanense</name>
    <dbReference type="NCBI Taxonomy" id="311334"/>
    <lineage>
        <taxon>Bacteria</taxon>
        <taxon>Pseudomonadati</taxon>
        <taxon>Bacteroidota</taxon>
        <taxon>Flavobacteriia</taxon>
        <taxon>Flavobacteriales</taxon>
        <taxon>Weeksellaceae</taxon>
        <taxon>Chryseobacterium group</taxon>
        <taxon>Chryseobacterium</taxon>
    </lineage>
</organism>
<dbReference type="Proteomes" id="UP000198869">
    <property type="component" value="Unassembled WGS sequence"/>
</dbReference>
<dbReference type="STRING" id="311334.SAMN05421846_10147"/>
<dbReference type="EMBL" id="FNDW01000001">
    <property type="protein sequence ID" value="SDH52730.1"/>
    <property type="molecule type" value="Genomic_DNA"/>
</dbReference>
<protein>
    <submittedName>
        <fullName evidence="1">Uncharacterized protein</fullName>
    </submittedName>
</protein>
<evidence type="ECO:0000313" key="1">
    <source>
        <dbReference type="EMBL" id="SDH52730.1"/>
    </source>
</evidence>
<gene>
    <name evidence="1" type="ORF">SAMN05421846_10147</name>
</gene>
<proteinExistence type="predicted"/>
<keyword evidence="2" id="KW-1185">Reference proteome</keyword>
<sequence length="87" mass="10510">MAAFFMPDSNYLLMSYILNNFLLRETLTSYHARALQRPMQWSFDARCKPYATPEERCLHRTMHDTQYGRDYIFLVNFLRMDFGKNID</sequence>
<reference evidence="2" key="1">
    <citation type="submission" date="2016-10" db="EMBL/GenBank/DDBJ databases">
        <authorList>
            <person name="Varghese N."/>
            <person name="Submissions S."/>
        </authorList>
    </citation>
    <scope>NUCLEOTIDE SEQUENCE [LARGE SCALE GENOMIC DNA]</scope>
    <source>
        <strain evidence="2">DSM 17071</strain>
    </source>
</reference>